<dbReference type="PROSITE" id="PS51257">
    <property type="entry name" value="PROKAR_LIPOPROTEIN"/>
    <property type="match status" value="1"/>
</dbReference>
<comment type="caution">
    <text evidence="2">The sequence shown here is derived from an EMBL/GenBank/DDBJ whole genome shotgun (WGS) entry which is preliminary data.</text>
</comment>
<keyword evidence="3" id="KW-1185">Reference proteome</keyword>
<dbReference type="RefSeq" id="WP_237361585.1">
    <property type="nucleotide sequence ID" value="NZ_CAKLDM010000002.1"/>
</dbReference>
<protein>
    <recommendedName>
        <fullName evidence="4">Fibronectin type-III domain-containing protein</fullName>
    </recommendedName>
</protein>
<dbReference type="Proteomes" id="UP000838748">
    <property type="component" value="Unassembled WGS sequence"/>
</dbReference>
<feature type="chain" id="PRO_5047200110" description="Fibronectin type-III domain-containing protein" evidence="1">
    <location>
        <begin position="36"/>
        <end position="147"/>
    </location>
</feature>
<dbReference type="EMBL" id="CAKLDM010000002">
    <property type="protein sequence ID" value="CAH0539608.1"/>
    <property type="molecule type" value="Genomic_DNA"/>
</dbReference>
<name>A0ABN8E303_9VIBR</name>
<gene>
    <name evidence="2" type="ORF">VMF7928_02283</name>
</gene>
<evidence type="ECO:0000313" key="2">
    <source>
        <dbReference type="EMBL" id="CAH0539608.1"/>
    </source>
</evidence>
<feature type="signal peptide" evidence="1">
    <location>
        <begin position="1"/>
        <end position="35"/>
    </location>
</feature>
<keyword evidence="1" id="KW-0732">Signal</keyword>
<proteinExistence type="predicted"/>
<evidence type="ECO:0008006" key="4">
    <source>
        <dbReference type="Google" id="ProtNLM"/>
    </source>
</evidence>
<accession>A0ABN8E303</accession>
<reference evidence="2" key="1">
    <citation type="submission" date="2021-11" db="EMBL/GenBank/DDBJ databases">
        <authorList>
            <person name="Rodrigo-Torres L."/>
            <person name="Arahal R. D."/>
            <person name="Lucena T."/>
        </authorList>
    </citation>
    <scope>NUCLEOTIDE SEQUENCE</scope>
    <source>
        <strain evidence="2">CECT 7928</strain>
    </source>
</reference>
<sequence length="147" mass="15640">MINTILKSKKAKLLSSIFVLGAVAALSGCQSNSTAQQNDNLPGSFQLTSLKVLSPSHDTFDVSWNKSASASRYQVCLFDPALANHCLRLTGTTNETHQRVGLGNYKPTAAMEIFVIAQNSKGATPSSTIAKIDKSTQAVTIQPTQPS</sequence>
<organism evidence="2 3">
    <name type="scientific">Vibrio marisflavi CECT 7928</name>
    <dbReference type="NCBI Taxonomy" id="634439"/>
    <lineage>
        <taxon>Bacteria</taxon>
        <taxon>Pseudomonadati</taxon>
        <taxon>Pseudomonadota</taxon>
        <taxon>Gammaproteobacteria</taxon>
        <taxon>Vibrionales</taxon>
        <taxon>Vibrionaceae</taxon>
        <taxon>Vibrio</taxon>
    </lineage>
</organism>
<evidence type="ECO:0000256" key="1">
    <source>
        <dbReference type="SAM" id="SignalP"/>
    </source>
</evidence>
<evidence type="ECO:0000313" key="3">
    <source>
        <dbReference type="Proteomes" id="UP000838748"/>
    </source>
</evidence>